<dbReference type="GO" id="GO:0050897">
    <property type="term" value="F:cobalt ion binding"/>
    <property type="evidence" value="ECO:0007669"/>
    <property type="project" value="TreeGrafter"/>
</dbReference>
<keyword evidence="8" id="KW-0406">Ion transport</keyword>
<keyword evidence="10" id="KW-1185">Reference proteome</keyword>
<proteinExistence type="inferred from homology"/>
<evidence type="ECO:0000313" key="9">
    <source>
        <dbReference type="EMBL" id="QDT19935.1"/>
    </source>
</evidence>
<dbReference type="CDD" id="cd12828">
    <property type="entry name" value="TmCorA-like_1"/>
    <property type="match status" value="1"/>
</dbReference>
<organism evidence="9 10">
    <name type="scientific">Gimesia chilikensis</name>
    <dbReference type="NCBI Taxonomy" id="2605989"/>
    <lineage>
        <taxon>Bacteria</taxon>
        <taxon>Pseudomonadati</taxon>
        <taxon>Planctomycetota</taxon>
        <taxon>Planctomycetia</taxon>
        <taxon>Planctomycetales</taxon>
        <taxon>Planctomycetaceae</taxon>
        <taxon>Gimesia</taxon>
    </lineage>
</organism>
<keyword evidence="3 8" id="KW-0813">Transport</keyword>
<dbReference type="Gene3D" id="3.30.460.20">
    <property type="entry name" value="CorA soluble domain-like"/>
    <property type="match status" value="1"/>
</dbReference>
<dbReference type="AlphaFoldDB" id="A0A517PKM8"/>
<dbReference type="PANTHER" id="PTHR46494">
    <property type="entry name" value="CORA FAMILY METAL ION TRANSPORTER (EUROFUNG)"/>
    <property type="match status" value="1"/>
</dbReference>
<keyword evidence="5 8" id="KW-0812">Transmembrane</keyword>
<comment type="function">
    <text evidence="8">Mediates influx of magnesium ions.</text>
</comment>
<evidence type="ECO:0000256" key="2">
    <source>
        <dbReference type="ARBA" id="ARBA00009765"/>
    </source>
</evidence>
<dbReference type="InterPro" id="IPR004488">
    <property type="entry name" value="Mg/Co-transport_prot_CorA"/>
</dbReference>
<dbReference type="Gene3D" id="1.20.58.340">
    <property type="entry name" value="Magnesium transport protein CorA, transmembrane region"/>
    <property type="match status" value="2"/>
</dbReference>
<keyword evidence="4 8" id="KW-1003">Cell membrane</keyword>
<sequence length="378" mass="44001">MESEQKVRVQRERVMLESYSGISKKAGMPPGSLVHVGDFDEEDTRISVVDYSPGDLEEPVVETVEDLLKFRDKKSITWVLLEGLKNVEVTELIGRHFDIHPLVLEDILNTHQRPKFEEYDDYLYIVLKGLTVADESVANESVAPDKFEVNYEQISILVLNDFVFTFKEQKDELFLPLIQRIRNQTGKIRSLGTDYLTYAIIDSIVDQNFVLLDTMDERIDAIEEELLDDPDSCTLTSIQHLKRELIDIRRATSPQRELVAAILRSDHVLFSEKVDIYFRDVYDHVLRINESVDSYRDMLAGLLDIYVSSISNKMNEVMKLLTVFASIFIPLTFIAGIYGMNFEYMPELKWKWAYPTLWVFFVTIPIVLLIYFKKKKWL</sequence>
<dbReference type="GO" id="GO:0000287">
    <property type="term" value="F:magnesium ion binding"/>
    <property type="evidence" value="ECO:0007669"/>
    <property type="project" value="TreeGrafter"/>
</dbReference>
<evidence type="ECO:0000256" key="6">
    <source>
        <dbReference type="ARBA" id="ARBA00022989"/>
    </source>
</evidence>
<evidence type="ECO:0000256" key="8">
    <source>
        <dbReference type="RuleBase" id="RU362010"/>
    </source>
</evidence>
<dbReference type="Proteomes" id="UP000320421">
    <property type="component" value="Chromosome"/>
</dbReference>
<dbReference type="EMBL" id="CP036266">
    <property type="protein sequence ID" value="QDT19935.1"/>
    <property type="molecule type" value="Genomic_DNA"/>
</dbReference>
<dbReference type="SUPFAM" id="SSF143865">
    <property type="entry name" value="CorA soluble domain-like"/>
    <property type="match status" value="1"/>
</dbReference>
<keyword evidence="7 8" id="KW-0472">Membrane</keyword>
<dbReference type="GO" id="GO:0015095">
    <property type="term" value="F:magnesium ion transmembrane transporter activity"/>
    <property type="evidence" value="ECO:0007669"/>
    <property type="project" value="UniProtKB-UniRule"/>
</dbReference>
<comment type="subcellular location">
    <subcellularLocation>
        <location evidence="1">Cell membrane</location>
        <topology evidence="1">Multi-pass membrane protein</topology>
    </subcellularLocation>
    <subcellularLocation>
        <location evidence="8">Membrane</location>
        <topology evidence="8">Multi-pass membrane protein</topology>
    </subcellularLocation>
</comment>
<dbReference type="InterPro" id="IPR002523">
    <property type="entry name" value="MgTranspt_CorA/ZnTranspt_ZntB"/>
</dbReference>
<comment type="similarity">
    <text evidence="2 8">Belongs to the CorA metal ion transporter (MIT) (TC 1.A.35) family.</text>
</comment>
<protein>
    <recommendedName>
        <fullName evidence="8">Magnesium transport protein CorA</fullName>
    </recommendedName>
</protein>
<keyword evidence="8" id="KW-0460">Magnesium</keyword>
<evidence type="ECO:0000256" key="5">
    <source>
        <dbReference type="ARBA" id="ARBA00022692"/>
    </source>
</evidence>
<dbReference type="PANTHER" id="PTHR46494:SF1">
    <property type="entry name" value="CORA FAMILY METAL ION TRANSPORTER (EUROFUNG)"/>
    <property type="match status" value="1"/>
</dbReference>
<dbReference type="SUPFAM" id="SSF144083">
    <property type="entry name" value="Magnesium transport protein CorA, transmembrane region"/>
    <property type="match status" value="1"/>
</dbReference>
<evidence type="ECO:0000256" key="1">
    <source>
        <dbReference type="ARBA" id="ARBA00004651"/>
    </source>
</evidence>
<dbReference type="InterPro" id="IPR045863">
    <property type="entry name" value="CorA_TM1_TM2"/>
</dbReference>
<name>A0A517PKM8_9PLAN</name>
<evidence type="ECO:0000256" key="4">
    <source>
        <dbReference type="ARBA" id="ARBA00022475"/>
    </source>
</evidence>
<reference evidence="9 10" key="1">
    <citation type="submission" date="2019-02" db="EMBL/GenBank/DDBJ databases">
        <title>Deep-cultivation of Planctomycetes and their phenomic and genomic characterization uncovers novel biology.</title>
        <authorList>
            <person name="Wiegand S."/>
            <person name="Jogler M."/>
            <person name="Boedeker C."/>
            <person name="Pinto D."/>
            <person name="Vollmers J."/>
            <person name="Rivas-Marin E."/>
            <person name="Kohn T."/>
            <person name="Peeters S.H."/>
            <person name="Heuer A."/>
            <person name="Rast P."/>
            <person name="Oberbeckmann S."/>
            <person name="Bunk B."/>
            <person name="Jeske O."/>
            <person name="Meyerdierks A."/>
            <person name="Storesund J.E."/>
            <person name="Kallscheuer N."/>
            <person name="Luecker S."/>
            <person name="Lage O.M."/>
            <person name="Pohl T."/>
            <person name="Merkel B.J."/>
            <person name="Hornburger P."/>
            <person name="Mueller R.-W."/>
            <person name="Bruemmer F."/>
            <person name="Labrenz M."/>
            <person name="Spormann A.M."/>
            <person name="Op den Camp H."/>
            <person name="Overmann J."/>
            <person name="Amann R."/>
            <person name="Jetten M.S.M."/>
            <person name="Mascher T."/>
            <person name="Medema M.H."/>
            <person name="Devos D.P."/>
            <person name="Kaster A.-K."/>
            <person name="Ovreas L."/>
            <person name="Rohde M."/>
            <person name="Galperin M.Y."/>
            <person name="Jogler C."/>
        </authorList>
    </citation>
    <scope>NUCLEOTIDE SEQUENCE [LARGE SCALE GENOMIC DNA]</scope>
    <source>
        <strain evidence="9 10">HG66A1</strain>
    </source>
</reference>
<dbReference type="Pfam" id="PF01544">
    <property type="entry name" value="CorA"/>
    <property type="match status" value="1"/>
</dbReference>
<dbReference type="NCBIfam" id="TIGR00383">
    <property type="entry name" value="corA"/>
    <property type="match status" value="1"/>
</dbReference>
<evidence type="ECO:0000313" key="10">
    <source>
        <dbReference type="Proteomes" id="UP000320421"/>
    </source>
</evidence>
<dbReference type="FunFam" id="1.20.58.340:FF:000012">
    <property type="entry name" value="Magnesium transport protein CorA"/>
    <property type="match status" value="1"/>
</dbReference>
<dbReference type="GO" id="GO:0015087">
    <property type="term" value="F:cobalt ion transmembrane transporter activity"/>
    <property type="evidence" value="ECO:0007669"/>
    <property type="project" value="UniProtKB-UniRule"/>
</dbReference>
<feature type="transmembrane region" description="Helical" evidence="8">
    <location>
        <begin position="320"/>
        <end position="340"/>
    </location>
</feature>
<keyword evidence="6 8" id="KW-1133">Transmembrane helix</keyword>
<accession>A0A517PKM8</accession>
<dbReference type="InterPro" id="IPR045861">
    <property type="entry name" value="CorA_cytoplasmic_dom"/>
</dbReference>
<dbReference type="GO" id="GO:0005886">
    <property type="term" value="C:plasma membrane"/>
    <property type="evidence" value="ECO:0007669"/>
    <property type="project" value="UniProtKB-SubCell"/>
</dbReference>
<evidence type="ECO:0000256" key="7">
    <source>
        <dbReference type="ARBA" id="ARBA00023136"/>
    </source>
</evidence>
<gene>
    <name evidence="9" type="primary">corA_1</name>
    <name evidence="8" type="synonym">corA</name>
    <name evidence="9" type="ORF">HG66A1_17040</name>
</gene>
<evidence type="ECO:0000256" key="3">
    <source>
        <dbReference type="ARBA" id="ARBA00022448"/>
    </source>
</evidence>
<feature type="transmembrane region" description="Helical" evidence="8">
    <location>
        <begin position="352"/>
        <end position="372"/>
    </location>
</feature>